<dbReference type="Proteomes" id="UP001295444">
    <property type="component" value="Chromosome 13"/>
</dbReference>
<name>A0AAD1TL78_PELCU</name>
<organism evidence="1 2">
    <name type="scientific">Pelobates cultripes</name>
    <name type="common">Western spadefoot toad</name>
    <dbReference type="NCBI Taxonomy" id="61616"/>
    <lineage>
        <taxon>Eukaryota</taxon>
        <taxon>Metazoa</taxon>
        <taxon>Chordata</taxon>
        <taxon>Craniata</taxon>
        <taxon>Vertebrata</taxon>
        <taxon>Euteleostomi</taxon>
        <taxon>Amphibia</taxon>
        <taxon>Batrachia</taxon>
        <taxon>Anura</taxon>
        <taxon>Pelobatoidea</taxon>
        <taxon>Pelobatidae</taxon>
        <taxon>Pelobates</taxon>
    </lineage>
</organism>
<gene>
    <name evidence="1" type="ORF">PECUL_23A054509</name>
</gene>
<protein>
    <submittedName>
        <fullName evidence="1">Uncharacterized protein</fullName>
    </submittedName>
</protein>
<reference evidence="1" key="1">
    <citation type="submission" date="2022-03" db="EMBL/GenBank/DDBJ databases">
        <authorList>
            <person name="Alioto T."/>
            <person name="Alioto T."/>
            <person name="Gomez Garrido J."/>
        </authorList>
    </citation>
    <scope>NUCLEOTIDE SEQUENCE</scope>
</reference>
<accession>A0AAD1TL78</accession>
<proteinExistence type="predicted"/>
<evidence type="ECO:0000313" key="1">
    <source>
        <dbReference type="EMBL" id="CAH2327469.1"/>
    </source>
</evidence>
<dbReference type="AlphaFoldDB" id="A0AAD1TL78"/>
<evidence type="ECO:0000313" key="2">
    <source>
        <dbReference type="Proteomes" id="UP001295444"/>
    </source>
</evidence>
<sequence length="152" mass="16020">MSAAFSLCRSSSGDIPGPPGSLPAVSDRDLQSLIAEIASHCDLIAVTACHGDQSYYVSAYCQPPGSPPAVSDRDLQSLIAEIASHCDLIAVTACHGDQSYYVSAYWLTHVTADRIPLQIAVGSMPGHPGTPPVANYRDLQEVITVTASHCDH</sequence>
<keyword evidence="2" id="KW-1185">Reference proteome</keyword>
<dbReference type="EMBL" id="OW240924">
    <property type="protein sequence ID" value="CAH2327469.1"/>
    <property type="molecule type" value="Genomic_DNA"/>
</dbReference>